<dbReference type="AlphaFoldDB" id="A0A3S0A9X3"/>
<name>A0A3S0A9X3_9HYPH</name>
<comment type="caution">
    <text evidence="2">The sequence shown here is derived from an EMBL/GenBank/DDBJ whole genome shotgun (WGS) entry which is preliminary data.</text>
</comment>
<evidence type="ECO:0000313" key="2">
    <source>
        <dbReference type="EMBL" id="RST88008.1"/>
    </source>
</evidence>
<keyword evidence="3" id="KW-1185">Reference proteome</keyword>
<dbReference type="GO" id="GO:0016740">
    <property type="term" value="F:transferase activity"/>
    <property type="evidence" value="ECO:0007669"/>
    <property type="project" value="UniProtKB-KW"/>
</dbReference>
<dbReference type="OrthoDB" id="9784302at2"/>
<dbReference type="InterPro" id="IPR001763">
    <property type="entry name" value="Rhodanese-like_dom"/>
</dbReference>
<evidence type="ECO:0000259" key="1">
    <source>
        <dbReference type="PROSITE" id="PS50206"/>
    </source>
</evidence>
<sequence>MGGLPARGFGPSPPSLVFVRRHDMPTSISLADLSCLLEPPLLIDVRKNPARAASARTIPNALRGEPERVDEWGASLEGRTVVVFCVHGHEVSKGVADRLTELGVDSFFLDGGFAAWEAGGNPVEAIGAQA</sequence>
<dbReference type="InterPro" id="IPR036873">
    <property type="entry name" value="Rhodanese-like_dom_sf"/>
</dbReference>
<dbReference type="Pfam" id="PF00581">
    <property type="entry name" value="Rhodanese"/>
    <property type="match status" value="1"/>
</dbReference>
<gene>
    <name evidence="2" type="ORF">EJC49_02390</name>
</gene>
<keyword evidence="2" id="KW-0808">Transferase</keyword>
<organism evidence="2 3">
    <name type="scientific">Aquibium carbonis</name>
    <dbReference type="NCBI Taxonomy" id="2495581"/>
    <lineage>
        <taxon>Bacteria</taxon>
        <taxon>Pseudomonadati</taxon>
        <taxon>Pseudomonadota</taxon>
        <taxon>Alphaproteobacteria</taxon>
        <taxon>Hyphomicrobiales</taxon>
        <taxon>Phyllobacteriaceae</taxon>
        <taxon>Aquibium</taxon>
    </lineage>
</organism>
<dbReference type="Proteomes" id="UP000278398">
    <property type="component" value="Unassembled WGS sequence"/>
</dbReference>
<proteinExistence type="predicted"/>
<evidence type="ECO:0000313" key="3">
    <source>
        <dbReference type="Proteomes" id="UP000278398"/>
    </source>
</evidence>
<reference evidence="2 3" key="1">
    <citation type="submission" date="2018-12" db="EMBL/GenBank/DDBJ databases">
        <title>Mesorhizobium carbonis sp. nov., isolated from coal mine water.</title>
        <authorList>
            <person name="Xin W."/>
            <person name="Xu Z."/>
            <person name="Xiang F."/>
            <person name="Zhang J."/>
            <person name="Xi L."/>
            <person name="Liu J."/>
        </authorList>
    </citation>
    <scope>NUCLEOTIDE SEQUENCE [LARGE SCALE GENOMIC DNA]</scope>
    <source>
        <strain evidence="2 3">B2.3</strain>
    </source>
</reference>
<protein>
    <submittedName>
        <fullName evidence="2">Sulfurtransferase</fullName>
    </submittedName>
</protein>
<feature type="domain" description="Rhodanese" evidence="1">
    <location>
        <begin position="36"/>
        <end position="125"/>
    </location>
</feature>
<dbReference type="SUPFAM" id="SSF52821">
    <property type="entry name" value="Rhodanese/Cell cycle control phosphatase"/>
    <property type="match status" value="1"/>
</dbReference>
<dbReference type="PROSITE" id="PS50206">
    <property type="entry name" value="RHODANESE_3"/>
    <property type="match status" value="1"/>
</dbReference>
<dbReference type="EMBL" id="RWKW01000005">
    <property type="protein sequence ID" value="RST88008.1"/>
    <property type="molecule type" value="Genomic_DNA"/>
</dbReference>
<dbReference type="Gene3D" id="3.40.250.10">
    <property type="entry name" value="Rhodanese-like domain"/>
    <property type="match status" value="1"/>
</dbReference>
<accession>A0A3S0A9X3</accession>